<evidence type="ECO:0000256" key="8">
    <source>
        <dbReference type="ARBA" id="ARBA00032448"/>
    </source>
</evidence>
<keyword evidence="3" id="KW-0479">Metal-binding</keyword>
<evidence type="ECO:0000256" key="2">
    <source>
        <dbReference type="ARBA" id="ARBA00006706"/>
    </source>
</evidence>
<accession>A0A8K0XSX7</accession>
<comment type="caution">
    <text evidence="12">The sequence shown here is derived from an EMBL/GenBank/DDBJ whole genome shotgun (WGS) entry which is preliminary data.</text>
</comment>
<dbReference type="SUPFAM" id="SSF48576">
    <property type="entry name" value="Terpenoid synthases"/>
    <property type="match status" value="1"/>
</dbReference>
<dbReference type="GO" id="GO:0008299">
    <property type="term" value="P:isoprenoid biosynthetic process"/>
    <property type="evidence" value="ECO:0007669"/>
    <property type="project" value="InterPro"/>
</dbReference>
<sequence length="331" mass="37864">MAEQTRATVHRIVTQPSEWSAADENALLEPFNHINSIPGKEIRGQMITAFNKWLQVPDDKLRIVSRVVSLLHNASLLIDDIEDDAQLRRGVPVSHKIYGIPQTINSANYVYFLAYQELFALRNDAEPDSNQRPDATRLVSPKDLDRIVTSELLSLHRGQGLELLWRDSLQCPTEEQYIDMVNNKTGGLFRVAVKLMMGCATKNYDVDYVPLVNLFGIYFQIRDDYMNLQSNLYAENKGFAEDLTEGKFSFPIVHGIRTDTSNRQLLNVLQKRPETPTLKRHAISYLENRTKSFEYTRAVMYSLEKDVREMIKNLGGNPGMEAILDVMHVET</sequence>
<keyword evidence="13" id="KW-1185">Reference proteome</keyword>
<gene>
    <name evidence="12" type="ORF">BXZ70DRAFT_926237</name>
</gene>
<organism evidence="12 13">
    <name type="scientific">Cristinia sonorae</name>
    <dbReference type="NCBI Taxonomy" id="1940300"/>
    <lineage>
        <taxon>Eukaryota</taxon>
        <taxon>Fungi</taxon>
        <taxon>Dikarya</taxon>
        <taxon>Basidiomycota</taxon>
        <taxon>Agaricomycotina</taxon>
        <taxon>Agaricomycetes</taxon>
        <taxon>Agaricomycetidae</taxon>
        <taxon>Agaricales</taxon>
        <taxon>Pleurotineae</taxon>
        <taxon>Stephanosporaceae</taxon>
        <taxon>Cristinia</taxon>
    </lineage>
</organism>
<evidence type="ECO:0000313" key="13">
    <source>
        <dbReference type="Proteomes" id="UP000813824"/>
    </source>
</evidence>
<dbReference type="InterPro" id="IPR033749">
    <property type="entry name" value="Polyprenyl_synt_CS"/>
</dbReference>
<evidence type="ECO:0000256" key="10">
    <source>
        <dbReference type="ARBA" id="ARBA00033096"/>
    </source>
</evidence>
<dbReference type="Pfam" id="PF00348">
    <property type="entry name" value="polyprenyl_synt"/>
    <property type="match status" value="1"/>
</dbReference>
<evidence type="ECO:0000256" key="1">
    <source>
        <dbReference type="ARBA" id="ARBA00001946"/>
    </source>
</evidence>
<dbReference type="PROSITE" id="PS00723">
    <property type="entry name" value="POLYPRENYL_SYNTHASE_1"/>
    <property type="match status" value="1"/>
</dbReference>
<dbReference type="GO" id="GO:0046872">
    <property type="term" value="F:metal ion binding"/>
    <property type="evidence" value="ECO:0007669"/>
    <property type="project" value="UniProtKB-KW"/>
</dbReference>
<evidence type="ECO:0000256" key="6">
    <source>
        <dbReference type="ARBA" id="ARBA00032380"/>
    </source>
</evidence>
<dbReference type="SFLD" id="SFLDS00005">
    <property type="entry name" value="Isoprenoid_Synthase_Type_I"/>
    <property type="match status" value="1"/>
</dbReference>
<reference evidence="12" key="1">
    <citation type="journal article" date="2021" name="New Phytol.">
        <title>Evolutionary innovations through gain and loss of genes in the ectomycorrhizal Boletales.</title>
        <authorList>
            <person name="Wu G."/>
            <person name="Miyauchi S."/>
            <person name="Morin E."/>
            <person name="Kuo A."/>
            <person name="Drula E."/>
            <person name="Varga T."/>
            <person name="Kohler A."/>
            <person name="Feng B."/>
            <person name="Cao Y."/>
            <person name="Lipzen A."/>
            <person name="Daum C."/>
            <person name="Hundley H."/>
            <person name="Pangilinan J."/>
            <person name="Johnson J."/>
            <person name="Barry K."/>
            <person name="LaButti K."/>
            <person name="Ng V."/>
            <person name="Ahrendt S."/>
            <person name="Min B."/>
            <person name="Choi I.G."/>
            <person name="Park H."/>
            <person name="Plett J.M."/>
            <person name="Magnuson J."/>
            <person name="Spatafora J.W."/>
            <person name="Nagy L.G."/>
            <person name="Henrissat B."/>
            <person name="Grigoriev I.V."/>
            <person name="Yang Z.L."/>
            <person name="Xu J."/>
            <person name="Martin F.M."/>
        </authorList>
    </citation>
    <scope>NUCLEOTIDE SEQUENCE</scope>
    <source>
        <strain evidence="12">KKN 215</strain>
    </source>
</reference>
<dbReference type="InterPro" id="IPR008949">
    <property type="entry name" value="Isoprenoid_synthase_dom_sf"/>
</dbReference>
<dbReference type="OrthoDB" id="6921389at2759"/>
<dbReference type="PANTHER" id="PTHR12001:SF44">
    <property type="entry name" value="GERANYLGERANYL PYROPHOSPHATE SYNTHASE"/>
    <property type="match status" value="1"/>
</dbReference>
<protein>
    <recommendedName>
        <fullName evidence="9">(2E,6E)-farnesyl diphosphate synthase</fullName>
    </recommendedName>
    <alternativeName>
        <fullName evidence="8">Dimethylallyltranstransferase</fullName>
    </alternativeName>
    <alternativeName>
        <fullName evidence="7">Farnesyl diphosphate synthase</fullName>
    </alternativeName>
    <alternativeName>
        <fullName evidence="5">Farnesyltranstransferase</fullName>
    </alternativeName>
    <alternativeName>
        <fullName evidence="10">Geranylgeranyl diphosphate synthase</fullName>
    </alternativeName>
    <alternativeName>
        <fullName evidence="6">Geranyltranstransferase</fullName>
    </alternativeName>
</protein>
<dbReference type="AlphaFoldDB" id="A0A8K0XSX7"/>
<comment type="similarity">
    <text evidence="2 11">Belongs to the FPP/GGPP synthase family.</text>
</comment>
<evidence type="ECO:0000256" key="5">
    <source>
        <dbReference type="ARBA" id="ARBA00032052"/>
    </source>
</evidence>
<dbReference type="PANTHER" id="PTHR12001">
    <property type="entry name" value="GERANYLGERANYL PYROPHOSPHATE SYNTHASE"/>
    <property type="match status" value="1"/>
</dbReference>
<dbReference type="GO" id="GO:0004659">
    <property type="term" value="F:prenyltransferase activity"/>
    <property type="evidence" value="ECO:0007669"/>
    <property type="project" value="InterPro"/>
</dbReference>
<evidence type="ECO:0000313" key="12">
    <source>
        <dbReference type="EMBL" id="KAH8103550.1"/>
    </source>
</evidence>
<evidence type="ECO:0000256" key="4">
    <source>
        <dbReference type="ARBA" id="ARBA00022842"/>
    </source>
</evidence>
<dbReference type="CDD" id="cd00685">
    <property type="entry name" value="Trans_IPPS_HT"/>
    <property type="match status" value="1"/>
</dbReference>
<name>A0A8K0XSX7_9AGAR</name>
<dbReference type="PROSITE" id="PS00444">
    <property type="entry name" value="POLYPRENYL_SYNTHASE_2"/>
    <property type="match status" value="1"/>
</dbReference>
<keyword evidence="4" id="KW-0460">Magnesium</keyword>
<evidence type="ECO:0000256" key="9">
    <source>
        <dbReference type="ARBA" id="ARBA00032873"/>
    </source>
</evidence>
<dbReference type="EMBL" id="JAEVFJ010000007">
    <property type="protein sequence ID" value="KAH8103550.1"/>
    <property type="molecule type" value="Genomic_DNA"/>
</dbReference>
<keyword evidence="11" id="KW-0808">Transferase</keyword>
<proteinExistence type="inferred from homology"/>
<evidence type="ECO:0000256" key="3">
    <source>
        <dbReference type="ARBA" id="ARBA00022723"/>
    </source>
</evidence>
<dbReference type="InterPro" id="IPR000092">
    <property type="entry name" value="Polyprenyl_synt"/>
</dbReference>
<evidence type="ECO:0000256" key="7">
    <source>
        <dbReference type="ARBA" id="ARBA00032424"/>
    </source>
</evidence>
<dbReference type="Proteomes" id="UP000813824">
    <property type="component" value="Unassembled WGS sequence"/>
</dbReference>
<dbReference type="Gene3D" id="1.10.600.10">
    <property type="entry name" value="Farnesyl Diphosphate Synthase"/>
    <property type="match status" value="1"/>
</dbReference>
<evidence type="ECO:0000256" key="11">
    <source>
        <dbReference type="RuleBase" id="RU004466"/>
    </source>
</evidence>
<comment type="cofactor">
    <cofactor evidence="1">
        <name>Mg(2+)</name>
        <dbReference type="ChEBI" id="CHEBI:18420"/>
    </cofactor>
</comment>